<dbReference type="EMBL" id="QJJM01000006">
    <property type="protein sequence ID" value="PXW75993.1"/>
    <property type="molecule type" value="Genomic_DNA"/>
</dbReference>
<dbReference type="Gene3D" id="1.10.530.10">
    <property type="match status" value="1"/>
</dbReference>
<protein>
    <submittedName>
        <fullName evidence="1">Putative chitinase</fullName>
    </submittedName>
</protein>
<evidence type="ECO:0000313" key="1">
    <source>
        <dbReference type="EMBL" id="PXW75993.1"/>
    </source>
</evidence>
<proteinExistence type="predicted"/>
<accession>A0A2V3V2M0</accession>
<dbReference type="InterPro" id="IPR023346">
    <property type="entry name" value="Lysozyme-like_dom_sf"/>
</dbReference>
<name>A0A2V3V2M0_9SPHN</name>
<dbReference type="AlphaFoldDB" id="A0A2V3V2M0"/>
<dbReference type="InterPro" id="IPR052354">
    <property type="entry name" value="Cell_Wall_Dynamics_Protein"/>
</dbReference>
<keyword evidence="2" id="KW-1185">Reference proteome</keyword>
<dbReference type="RefSeq" id="WP_208625175.1">
    <property type="nucleotide sequence ID" value="NZ_QJJM01000006.1"/>
</dbReference>
<dbReference type="Proteomes" id="UP000248014">
    <property type="component" value="Unassembled WGS sequence"/>
</dbReference>
<comment type="caution">
    <text evidence="1">The sequence shown here is derived from an EMBL/GenBank/DDBJ whole genome shotgun (WGS) entry which is preliminary data.</text>
</comment>
<dbReference type="SUPFAM" id="SSF53955">
    <property type="entry name" value="Lysozyme-like"/>
    <property type="match status" value="1"/>
</dbReference>
<reference evidence="1 2" key="1">
    <citation type="submission" date="2018-05" db="EMBL/GenBank/DDBJ databases">
        <title>Genomic Encyclopedia of Type Strains, Phase IV (KMG-IV): sequencing the most valuable type-strain genomes for metagenomic binning, comparative biology and taxonomic classification.</title>
        <authorList>
            <person name="Goeker M."/>
        </authorList>
    </citation>
    <scope>NUCLEOTIDE SEQUENCE [LARGE SCALE GENOMIC DNA]</scope>
    <source>
        <strain evidence="1 2">DSM 3183</strain>
    </source>
</reference>
<sequence length="239" mass="26245">MSINDVFRAAAAAFDRVCPVPAAPVYSGVIGKIDVQLLRVACPERTEAQLAPWVEPIQRACKRFDINTVRRVAAFISQMAHESSLKEGREENLNYSARRLTEVWKSRFPTIARAEPYARNPEKLANRVYAGRMGNGPEISGDGWKFRGAGPMQLTGRSNWTGFADAMGMTVDQALTYGRTLEGGVMSAAWFWNVNDLNRLADTPGVEDETRRINGGTHGLADRTARFNRTVAALLAAGA</sequence>
<gene>
    <name evidence="1" type="ORF">C7451_106157</name>
</gene>
<evidence type="ECO:0000313" key="2">
    <source>
        <dbReference type="Proteomes" id="UP000248014"/>
    </source>
</evidence>
<dbReference type="PANTHER" id="PTHR34408">
    <property type="entry name" value="FAMILY PROTEIN, PUTATIVE-RELATED"/>
    <property type="match status" value="1"/>
</dbReference>
<organism evidence="1 2">
    <name type="scientific">Blastomonas natatoria</name>
    <dbReference type="NCBI Taxonomy" id="34015"/>
    <lineage>
        <taxon>Bacteria</taxon>
        <taxon>Pseudomonadati</taxon>
        <taxon>Pseudomonadota</taxon>
        <taxon>Alphaproteobacteria</taxon>
        <taxon>Sphingomonadales</taxon>
        <taxon>Sphingomonadaceae</taxon>
        <taxon>Blastomonas</taxon>
    </lineage>
</organism>
<dbReference type="PANTHER" id="PTHR34408:SF1">
    <property type="entry name" value="GLYCOSYL HYDROLASE FAMILY 19 DOMAIN-CONTAINING PROTEIN HI_1415"/>
    <property type="match status" value="1"/>
</dbReference>